<name>A0A8J2KI42_9HEXA</name>
<comment type="caution">
    <text evidence="2">The sequence shown here is derived from an EMBL/GenBank/DDBJ whole genome shotgun (WGS) entry which is preliminary data.</text>
</comment>
<gene>
    <name evidence="2" type="ORF">AFUS01_LOCUS23914</name>
</gene>
<dbReference type="EMBL" id="CAJVCH010292846">
    <property type="protein sequence ID" value="CAG7785282.1"/>
    <property type="molecule type" value="Genomic_DNA"/>
</dbReference>
<organism evidence="2 3">
    <name type="scientific">Allacma fusca</name>
    <dbReference type="NCBI Taxonomy" id="39272"/>
    <lineage>
        <taxon>Eukaryota</taxon>
        <taxon>Metazoa</taxon>
        <taxon>Ecdysozoa</taxon>
        <taxon>Arthropoda</taxon>
        <taxon>Hexapoda</taxon>
        <taxon>Collembola</taxon>
        <taxon>Symphypleona</taxon>
        <taxon>Sminthuridae</taxon>
        <taxon>Allacma</taxon>
    </lineage>
</organism>
<feature type="compositionally biased region" description="Basic and acidic residues" evidence="1">
    <location>
        <begin position="1"/>
        <end position="22"/>
    </location>
</feature>
<accession>A0A8J2KI42</accession>
<keyword evidence="3" id="KW-1185">Reference proteome</keyword>
<feature type="region of interest" description="Disordered" evidence="1">
    <location>
        <begin position="1"/>
        <end position="29"/>
    </location>
</feature>
<dbReference type="AlphaFoldDB" id="A0A8J2KI42"/>
<evidence type="ECO:0000256" key="1">
    <source>
        <dbReference type="SAM" id="MobiDB-lite"/>
    </source>
</evidence>
<proteinExistence type="predicted"/>
<sequence>MALVKLDKDGKWHDKEGHEEVRSGQTNQK</sequence>
<reference evidence="2" key="1">
    <citation type="submission" date="2021-06" db="EMBL/GenBank/DDBJ databases">
        <authorList>
            <person name="Hodson N. C."/>
            <person name="Mongue J. A."/>
            <person name="Jaron S. K."/>
        </authorList>
    </citation>
    <scope>NUCLEOTIDE SEQUENCE</scope>
</reference>
<evidence type="ECO:0000313" key="2">
    <source>
        <dbReference type="EMBL" id="CAG7785282.1"/>
    </source>
</evidence>
<protein>
    <submittedName>
        <fullName evidence="2">Uncharacterized protein</fullName>
    </submittedName>
</protein>
<dbReference type="Proteomes" id="UP000708208">
    <property type="component" value="Unassembled WGS sequence"/>
</dbReference>
<feature type="non-terminal residue" evidence="2">
    <location>
        <position position="29"/>
    </location>
</feature>
<evidence type="ECO:0000313" key="3">
    <source>
        <dbReference type="Proteomes" id="UP000708208"/>
    </source>
</evidence>